<feature type="transmembrane region" description="Helical" evidence="1">
    <location>
        <begin position="71"/>
        <end position="89"/>
    </location>
</feature>
<keyword evidence="1" id="KW-1133">Transmembrane helix</keyword>
<dbReference type="RefSeq" id="WP_075784760.1">
    <property type="nucleotide sequence ID" value="NZ_JAESIL010000234.1"/>
</dbReference>
<dbReference type="Proteomes" id="UP000295484">
    <property type="component" value="Unassembled WGS sequence"/>
</dbReference>
<evidence type="ECO:0000313" key="3">
    <source>
        <dbReference type="EMBL" id="TDX33215.1"/>
    </source>
</evidence>
<dbReference type="AlphaFoldDB" id="A0A4R8G124"/>
<feature type="transmembrane region" description="Helical" evidence="1">
    <location>
        <begin position="12"/>
        <end position="30"/>
    </location>
</feature>
<reference evidence="5" key="2">
    <citation type="submission" date="2021-01" db="EMBL/GenBank/DDBJ databases">
        <title>Draft genomes of Rhodovulum sulfidophilum.</title>
        <authorList>
            <person name="Guzman M.S."/>
        </authorList>
    </citation>
    <scope>NUCLEOTIDE SEQUENCE [LARGE SCALE GENOMIC DNA]</scope>
    <source>
        <strain evidence="5">AB19</strain>
    </source>
</reference>
<accession>A0A4R8G124</accession>
<evidence type="ECO:0000313" key="4">
    <source>
        <dbReference type="Proteomes" id="UP000295484"/>
    </source>
</evidence>
<sequence>MRSLLMRYATPSIIGLFLVSLVTGTALFFHVGPSAFHGIHEWLSMVLILGFALHVWRNWRPMLAYMKGKPLAVSLVVSLLLSAVFFLPGRSEGGPPVFGLAAQVMAHSATEVAPALGTTPDALIARLTAAGYTVGGPDQPLAEIASASGRSTMDLAATLIGSAR</sequence>
<protein>
    <submittedName>
        <fullName evidence="2">DUF4405 domain-containing protein</fullName>
    </submittedName>
</protein>
<keyword evidence="1" id="KW-0472">Membrane</keyword>
<gene>
    <name evidence="3" type="ORF">EV657_10290</name>
    <name evidence="2" type="ORF">JMJ92_21910</name>
</gene>
<name>A0A4R8G124_9RHOB</name>
<keyword evidence="1" id="KW-0812">Transmembrane</keyword>
<proteinExistence type="predicted"/>
<keyword evidence="5" id="KW-1185">Reference proteome</keyword>
<evidence type="ECO:0000256" key="1">
    <source>
        <dbReference type="SAM" id="Phobius"/>
    </source>
</evidence>
<evidence type="ECO:0000313" key="5">
    <source>
        <dbReference type="Proteomes" id="UP000635853"/>
    </source>
</evidence>
<comment type="caution">
    <text evidence="3">The sequence shown here is derived from an EMBL/GenBank/DDBJ whole genome shotgun (WGS) entry which is preliminary data.</text>
</comment>
<dbReference type="EMBL" id="JAESIL010000234">
    <property type="protein sequence ID" value="MBL3580759.1"/>
    <property type="molecule type" value="Genomic_DNA"/>
</dbReference>
<dbReference type="Proteomes" id="UP000635853">
    <property type="component" value="Unassembled WGS sequence"/>
</dbReference>
<evidence type="ECO:0000313" key="2">
    <source>
        <dbReference type="EMBL" id="MBL3580759.1"/>
    </source>
</evidence>
<dbReference type="EMBL" id="SOEB01000002">
    <property type="protein sequence ID" value="TDX33215.1"/>
    <property type="molecule type" value="Genomic_DNA"/>
</dbReference>
<feature type="transmembrane region" description="Helical" evidence="1">
    <location>
        <begin position="42"/>
        <end position="59"/>
    </location>
</feature>
<reference evidence="2" key="3">
    <citation type="submission" date="2021-01" db="EMBL/GenBank/DDBJ databases">
        <authorList>
            <person name="Guzman M.S."/>
        </authorList>
    </citation>
    <scope>NUCLEOTIDE SEQUENCE</scope>
    <source>
        <strain evidence="2">AB19</strain>
    </source>
</reference>
<reference evidence="3 4" key="1">
    <citation type="submission" date="2019-03" db="EMBL/GenBank/DDBJ databases">
        <title>Genomic Encyclopedia of Type Strains, Phase IV (KMG-IV): sequencing the most valuable type-strain genomes for metagenomic binning, comparative biology and taxonomic classification.</title>
        <authorList>
            <person name="Goeker M."/>
        </authorList>
    </citation>
    <scope>NUCLEOTIDE SEQUENCE [LARGE SCALE GENOMIC DNA]</scope>
    <source>
        <strain evidence="3 4">JA181</strain>
    </source>
</reference>
<organism evidence="3 4">
    <name type="scientific">Rhodovulum visakhapatnamense</name>
    <dbReference type="NCBI Taxonomy" id="364297"/>
    <lineage>
        <taxon>Bacteria</taxon>
        <taxon>Pseudomonadati</taxon>
        <taxon>Pseudomonadota</taxon>
        <taxon>Alphaproteobacteria</taxon>
        <taxon>Rhodobacterales</taxon>
        <taxon>Paracoccaceae</taxon>
        <taxon>Rhodovulum</taxon>
    </lineage>
</organism>